<evidence type="ECO:0000313" key="4">
    <source>
        <dbReference type="Proteomes" id="UP000037564"/>
    </source>
</evidence>
<reference evidence="3 4" key="1">
    <citation type="submission" date="2015-07" db="EMBL/GenBank/DDBJ databases">
        <title>Genome sequences of 64 non-O157:H7 Shiga toxin-producing Escherichia coli strains.</title>
        <authorList>
            <person name="Gonzalez-Escalona N."/>
            <person name="Toro M."/>
            <person name="Timme R."/>
            <person name="Payne J."/>
        </authorList>
    </citation>
    <scope>NUCLEOTIDE SEQUENCE [LARGE SCALE GENOMIC DNA]</scope>
    <source>
        <strain evidence="3 4">CFSAN026843</strain>
    </source>
</reference>
<reference evidence="1" key="3">
    <citation type="submission" date="2020-02" db="EMBL/GenBank/DDBJ databases">
        <authorList>
            <consortium name="GenomeTrakr network: Whole genome sequencing for foodborne pathogen traceback"/>
        </authorList>
    </citation>
    <scope>NUCLEOTIDE SEQUENCE</scope>
    <source>
        <strain evidence="1">CFSAN046653</strain>
    </source>
</reference>
<dbReference type="PATRIC" id="fig|562.11292.peg.1440"/>
<evidence type="ECO:0000313" key="5">
    <source>
        <dbReference type="Proteomes" id="UP000303027"/>
    </source>
</evidence>
<dbReference type="AlphaFoldDB" id="A0A0B0VDH1"/>
<sequence length="108" mass="10745">MAKNFVQDGTTIELVNAGDQTILSGAAVVVGSMVAVTITDIPAGETGDGFAEGVFLLPKQSADDIQAGVAVYLKDGTVQPAADGAVAAGMAWEHAPSGTTTVAVKINA</sequence>
<reference evidence="2 5" key="2">
    <citation type="submission" date="2018-04" db="EMBL/GenBank/DDBJ databases">
        <title>Large scale genomics of bovine and human commensal E. coli to reveal the emerging process of EHEC.</title>
        <authorList>
            <person name="Arimizu Y."/>
            <person name="Ogura Y."/>
        </authorList>
    </citation>
    <scope>NUCLEOTIDE SEQUENCE [LARGE SCALE GENOMIC DNA]</scope>
    <source>
        <strain evidence="2 5">KK-P061</strain>
    </source>
</reference>
<dbReference type="Proteomes" id="UP000775646">
    <property type="component" value="Unassembled WGS sequence"/>
</dbReference>
<dbReference type="Pfam" id="PF09956">
    <property type="entry name" value="Phage_cement_2"/>
    <property type="match status" value="1"/>
</dbReference>
<name>A0A0B0VDH1_ECOLX</name>
<proteinExistence type="predicted"/>
<dbReference type="RefSeq" id="WP_047088889.1">
    <property type="nucleotide sequence ID" value="NZ_BFXY01000124.1"/>
</dbReference>
<dbReference type="Proteomes" id="UP000037564">
    <property type="component" value="Unassembled WGS sequence"/>
</dbReference>
<protein>
    <submittedName>
        <fullName evidence="1">DUF2190 family protein</fullName>
    </submittedName>
    <submittedName>
        <fullName evidence="2">Membrane protein</fullName>
    </submittedName>
    <submittedName>
        <fullName evidence="3">Recombinase RecA</fullName>
    </submittedName>
</protein>
<evidence type="ECO:0000313" key="3">
    <source>
        <dbReference type="EMBL" id="KNF62823.1"/>
    </source>
</evidence>
<dbReference type="PIRSF" id="PIRSF030771">
    <property type="entry name" value="UCP030771"/>
    <property type="match status" value="1"/>
</dbReference>
<dbReference type="EMBL" id="AASZRA010000132">
    <property type="protein sequence ID" value="EFI6955634.1"/>
    <property type="molecule type" value="Genomic_DNA"/>
</dbReference>
<dbReference type="InterPro" id="IPR011231">
    <property type="entry name" value="Phage_VT1-Sakai_H0018"/>
</dbReference>
<evidence type="ECO:0000313" key="1">
    <source>
        <dbReference type="EMBL" id="EFI6955634.1"/>
    </source>
</evidence>
<evidence type="ECO:0000313" key="2">
    <source>
        <dbReference type="EMBL" id="GDH53935.1"/>
    </source>
</evidence>
<dbReference type="EMBL" id="LGZN01000086">
    <property type="protein sequence ID" value="KNF62823.1"/>
    <property type="molecule type" value="Genomic_DNA"/>
</dbReference>
<dbReference type="Proteomes" id="UP000303027">
    <property type="component" value="Unassembled WGS sequence"/>
</dbReference>
<accession>A0A0B0VDH1</accession>
<gene>
    <name evidence="1" type="ORF">BCB93_005438</name>
    <name evidence="2" type="ORF">BvCmsKKP061_03758</name>
    <name evidence="3" type="ORF">WR15_25420</name>
</gene>
<dbReference type="EMBL" id="BFXY01000124">
    <property type="protein sequence ID" value="GDH53935.1"/>
    <property type="molecule type" value="Genomic_DNA"/>
</dbReference>
<comment type="caution">
    <text evidence="3">The sequence shown here is derived from an EMBL/GenBank/DDBJ whole genome shotgun (WGS) entry which is preliminary data.</text>
</comment>
<organism evidence="3 4">
    <name type="scientific">Escherichia coli</name>
    <dbReference type="NCBI Taxonomy" id="562"/>
    <lineage>
        <taxon>Bacteria</taxon>
        <taxon>Pseudomonadati</taxon>
        <taxon>Pseudomonadota</taxon>
        <taxon>Gammaproteobacteria</taxon>
        <taxon>Enterobacterales</taxon>
        <taxon>Enterobacteriaceae</taxon>
        <taxon>Escherichia</taxon>
    </lineage>
</organism>